<dbReference type="KEGG" id="abg:Asbog_01538"/>
<sequence>MDWRHLTERYVAPQGLAARSARLLNLRRVLDGTMYDVLPHDFSEEYSGAGEYIPLSRRRPSVRTNLCRTVVDDSVSLLFGDTHWPSFRATDQNTSDALNAFARCAGLRTLMVEAATRGSVGSVAILVEAIDSQLAPTLLDTAYLTPRWDALGRLLSVQERFIVKGADLVASGYSIPDDMAGALYWWQRTWTAQECEVMQPQPVSSDKSANIDAERSSKHGLGFVPIVWIRNLGGAPGEADGACTFEKAIDTVIEADYLLSQGGRGLRYASDPTLVLKAGREESGAPARQGGAASALTLPPDGDAKLLEINGAAADAVLTHYRELRALVLEQLHGNRAHSDKISAAQSGRAMEMMCLPLIWLTDRLRQSYGESGLLCLLRMVCQFSAALADGVLIDGERHKDLDPTGLCLHWPPWFDPTEPELLALAQGLVTAVDGGLIANQTACMIYAARIGVADASEEWTAIKAEIANGERVAKPADAVRKDALVGKTLSHQVEA</sequence>
<dbReference type="GeneID" id="78226581"/>
<evidence type="ECO:0000313" key="1">
    <source>
        <dbReference type="EMBL" id="GEL54346.1"/>
    </source>
</evidence>
<comment type="caution">
    <text evidence="1">The sequence shown here is derived from an EMBL/GenBank/DDBJ whole genome shotgun (WGS) entry which is preliminary data.</text>
</comment>
<organism evidence="1 2">
    <name type="scientific">Asaia bogorensis NBRC 16594</name>
    <dbReference type="NCBI Taxonomy" id="1231624"/>
    <lineage>
        <taxon>Bacteria</taxon>
        <taxon>Pseudomonadati</taxon>
        <taxon>Pseudomonadota</taxon>
        <taxon>Alphaproteobacteria</taxon>
        <taxon>Acetobacterales</taxon>
        <taxon>Acetobacteraceae</taxon>
        <taxon>Asaia</taxon>
    </lineage>
</organism>
<protein>
    <recommendedName>
        <fullName evidence="3">Phage portal protein</fullName>
    </recommendedName>
</protein>
<name>A0AAN4R6K8_9PROT</name>
<dbReference type="Proteomes" id="UP000321287">
    <property type="component" value="Unassembled WGS sequence"/>
</dbReference>
<gene>
    <name evidence="1" type="ORF">ABO01nite_23530</name>
</gene>
<evidence type="ECO:0000313" key="2">
    <source>
        <dbReference type="Proteomes" id="UP000321287"/>
    </source>
</evidence>
<proteinExistence type="predicted"/>
<evidence type="ECO:0008006" key="3">
    <source>
        <dbReference type="Google" id="ProtNLM"/>
    </source>
</evidence>
<dbReference type="EMBL" id="BJVS01000007">
    <property type="protein sequence ID" value="GEL54346.1"/>
    <property type="molecule type" value="Genomic_DNA"/>
</dbReference>
<keyword evidence="2" id="KW-1185">Reference proteome</keyword>
<dbReference type="RefSeq" id="WP_062164674.1">
    <property type="nucleotide sequence ID" value="NZ_AP014690.1"/>
</dbReference>
<dbReference type="AlphaFoldDB" id="A0AAN4R6K8"/>
<reference evidence="1 2" key="1">
    <citation type="submission" date="2019-07" db="EMBL/GenBank/DDBJ databases">
        <title>Whole genome shotgun sequence of Asaia bogorensis NBRC 16594.</title>
        <authorList>
            <person name="Hosoyama A."/>
            <person name="Uohara A."/>
            <person name="Ohji S."/>
            <person name="Ichikawa N."/>
        </authorList>
    </citation>
    <scope>NUCLEOTIDE SEQUENCE [LARGE SCALE GENOMIC DNA]</scope>
    <source>
        <strain evidence="1 2">NBRC 16594</strain>
    </source>
</reference>
<accession>A0AAN4R6K8</accession>